<feature type="transmembrane region" description="Helical" evidence="1">
    <location>
        <begin position="28"/>
        <end position="47"/>
    </location>
</feature>
<reference evidence="2" key="1">
    <citation type="submission" date="2020-08" db="EMBL/GenBank/DDBJ databases">
        <title>Sequencing the genomes of 1000 actinobacteria strains.</title>
        <authorList>
            <person name="Klenk H.-P."/>
        </authorList>
    </citation>
    <scope>NUCLEOTIDE SEQUENCE [LARGE SCALE GENOMIC DNA]</scope>
    <source>
        <strain evidence="2">DSM 27064</strain>
    </source>
</reference>
<evidence type="ECO:0000313" key="2">
    <source>
        <dbReference type="EMBL" id="MBB4071027.1"/>
    </source>
</evidence>
<sequence length="145" mass="15526">MDKKKEIILLENSKSDQENTSDKGKGPWGVLQVVLTVQLLGCLWFSYVTGSAMLRIKDEPFQDLLGLFLMALAALALLVFTLVGAFKKAAKARSAALTVQVGTFGVGLGILQGLLGPQWPAVPVLLFALIGLIAAIKVRPMTAME</sequence>
<keyword evidence="1" id="KW-1133">Transmembrane helix</keyword>
<feature type="transmembrane region" description="Helical" evidence="1">
    <location>
        <begin position="121"/>
        <end position="138"/>
    </location>
</feature>
<gene>
    <name evidence="2" type="ORF">F5897_000311</name>
</gene>
<keyword evidence="3" id="KW-1185">Reference proteome</keyword>
<proteinExistence type="predicted"/>
<dbReference type="EMBL" id="JACIFD010000002">
    <property type="protein sequence ID" value="MBB4071027.1"/>
    <property type="molecule type" value="Genomic_DNA"/>
</dbReference>
<evidence type="ECO:0000313" key="3">
    <source>
        <dbReference type="Proteomes" id="UP000571183"/>
    </source>
</evidence>
<protein>
    <submittedName>
        <fullName evidence="2">Putative membrane protein YfcA</fullName>
    </submittedName>
</protein>
<keyword evidence="1" id="KW-0812">Transmembrane</keyword>
<evidence type="ECO:0000256" key="1">
    <source>
        <dbReference type="SAM" id="Phobius"/>
    </source>
</evidence>
<accession>A0A840DM12</accession>
<feature type="transmembrane region" description="Helical" evidence="1">
    <location>
        <begin position="95"/>
        <end position="115"/>
    </location>
</feature>
<feature type="transmembrane region" description="Helical" evidence="1">
    <location>
        <begin position="67"/>
        <end position="86"/>
    </location>
</feature>
<dbReference type="AlphaFoldDB" id="A0A840DM12"/>
<dbReference type="RefSeq" id="WP_183304233.1">
    <property type="nucleotide sequence ID" value="NZ_JACIFD010000002.1"/>
</dbReference>
<keyword evidence="1" id="KW-0472">Membrane</keyword>
<dbReference type="Proteomes" id="UP000571183">
    <property type="component" value="Unassembled WGS sequence"/>
</dbReference>
<comment type="caution">
    <text evidence="2">The sequence shown here is derived from an EMBL/GenBank/DDBJ whole genome shotgun (WGS) entry which is preliminary data.</text>
</comment>
<organism evidence="2 3">
    <name type="scientific">Canibacter oris</name>
    <dbReference type="NCBI Taxonomy" id="1365628"/>
    <lineage>
        <taxon>Bacteria</taxon>
        <taxon>Bacillati</taxon>
        <taxon>Actinomycetota</taxon>
        <taxon>Actinomycetes</taxon>
        <taxon>Micrococcales</taxon>
        <taxon>Microbacteriaceae</taxon>
        <taxon>Canibacter</taxon>
    </lineage>
</organism>
<name>A0A840DM12_9MICO</name>